<dbReference type="Pfam" id="PF11895">
    <property type="entry name" value="Peroxidase_ext"/>
    <property type="match status" value="1"/>
</dbReference>
<evidence type="ECO:0000313" key="3">
    <source>
        <dbReference type="Proteomes" id="UP000054279"/>
    </source>
</evidence>
<protein>
    <recommendedName>
        <fullName evidence="1">Fungal ligninase C-terminal domain-containing protein</fullName>
    </recommendedName>
</protein>
<gene>
    <name evidence="2" type="ORF">M422DRAFT_269457</name>
</gene>
<organism evidence="2 3">
    <name type="scientific">Sphaerobolus stellatus (strain SS14)</name>
    <dbReference type="NCBI Taxonomy" id="990650"/>
    <lineage>
        <taxon>Eukaryota</taxon>
        <taxon>Fungi</taxon>
        <taxon>Dikarya</taxon>
        <taxon>Basidiomycota</taxon>
        <taxon>Agaricomycotina</taxon>
        <taxon>Agaricomycetes</taxon>
        <taxon>Phallomycetidae</taxon>
        <taxon>Geastrales</taxon>
        <taxon>Sphaerobolaceae</taxon>
        <taxon>Sphaerobolus</taxon>
    </lineage>
</organism>
<feature type="domain" description="Fungal ligninase C-terminal" evidence="1">
    <location>
        <begin position="78"/>
        <end position="113"/>
    </location>
</feature>
<accession>A0A0C9UVG8</accession>
<dbReference type="Gene3D" id="1.10.420.10">
    <property type="entry name" value="Peroxidase, domain 2"/>
    <property type="match status" value="1"/>
</dbReference>
<evidence type="ECO:0000259" key="1">
    <source>
        <dbReference type="Pfam" id="PF11895"/>
    </source>
</evidence>
<reference evidence="2 3" key="1">
    <citation type="submission" date="2014-06" db="EMBL/GenBank/DDBJ databases">
        <title>Evolutionary Origins and Diversification of the Mycorrhizal Mutualists.</title>
        <authorList>
            <consortium name="DOE Joint Genome Institute"/>
            <consortium name="Mycorrhizal Genomics Consortium"/>
            <person name="Kohler A."/>
            <person name="Kuo A."/>
            <person name="Nagy L.G."/>
            <person name="Floudas D."/>
            <person name="Copeland A."/>
            <person name="Barry K.W."/>
            <person name="Cichocki N."/>
            <person name="Veneault-Fourrey C."/>
            <person name="LaButti K."/>
            <person name="Lindquist E.A."/>
            <person name="Lipzen A."/>
            <person name="Lundell T."/>
            <person name="Morin E."/>
            <person name="Murat C."/>
            <person name="Riley R."/>
            <person name="Ohm R."/>
            <person name="Sun H."/>
            <person name="Tunlid A."/>
            <person name="Henrissat B."/>
            <person name="Grigoriev I.V."/>
            <person name="Hibbett D.S."/>
            <person name="Martin F."/>
        </authorList>
    </citation>
    <scope>NUCLEOTIDE SEQUENCE [LARGE SCALE GENOMIC DNA]</scope>
    <source>
        <strain evidence="2 3">SS14</strain>
    </source>
</reference>
<dbReference type="HOGENOM" id="CLU_2074619_0_0_1"/>
<evidence type="ECO:0000313" key="2">
    <source>
        <dbReference type="EMBL" id="KIJ29190.1"/>
    </source>
</evidence>
<proteinExistence type="predicted"/>
<name>A0A0C9UVG8_SPHS4</name>
<sequence length="118" mass="12606">MGPRLLPRPPRPLPLPTPSLTNLLLAPAVDIQPYAARARAYTPLAAPSLIPLPAPPLDFDTYWALHNGYEGSGRTADTRCPAIKSFKDIQQACFASPFPGLATDPGTTETLIADQVDS</sequence>
<dbReference type="AlphaFoldDB" id="A0A0C9UVG8"/>
<dbReference type="EMBL" id="KN837288">
    <property type="protein sequence ID" value="KIJ29190.1"/>
    <property type="molecule type" value="Genomic_DNA"/>
</dbReference>
<keyword evidence="3" id="KW-1185">Reference proteome</keyword>
<dbReference type="InterPro" id="IPR024589">
    <property type="entry name" value="Ligninase_C"/>
</dbReference>
<dbReference type="Proteomes" id="UP000054279">
    <property type="component" value="Unassembled WGS sequence"/>
</dbReference>